<accession>A0A8S2X1T2</accession>
<feature type="non-terminal residue" evidence="1">
    <location>
        <position position="1"/>
    </location>
</feature>
<comment type="caution">
    <text evidence="1">The sequence shown here is derived from an EMBL/GenBank/DDBJ whole genome shotgun (WGS) entry which is preliminary data.</text>
</comment>
<reference evidence="1" key="1">
    <citation type="submission" date="2021-02" db="EMBL/GenBank/DDBJ databases">
        <authorList>
            <person name="Nowell W R."/>
        </authorList>
    </citation>
    <scope>NUCLEOTIDE SEQUENCE</scope>
</reference>
<dbReference type="Proteomes" id="UP000676336">
    <property type="component" value="Unassembled WGS sequence"/>
</dbReference>
<feature type="non-terminal residue" evidence="1">
    <location>
        <position position="83"/>
    </location>
</feature>
<evidence type="ECO:0000313" key="2">
    <source>
        <dbReference type="Proteomes" id="UP000676336"/>
    </source>
</evidence>
<proteinExistence type="predicted"/>
<organism evidence="1 2">
    <name type="scientific">Rotaria magnacalcarata</name>
    <dbReference type="NCBI Taxonomy" id="392030"/>
    <lineage>
        <taxon>Eukaryota</taxon>
        <taxon>Metazoa</taxon>
        <taxon>Spiralia</taxon>
        <taxon>Gnathifera</taxon>
        <taxon>Rotifera</taxon>
        <taxon>Eurotatoria</taxon>
        <taxon>Bdelloidea</taxon>
        <taxon>Philodinida</taxon>
        <taxon>Philodinidae</taxon>
        <taxon>Rotaria</taxon>
    </lineage>
</organism>
<sequence length="83" mass="9717">WRRKNENNNDDPDPIPCIALALALLYYFRLPTNEDNVQRNDRSTPSREEFGDVLSKYIPGFVEIIQNELEQFVNTDHFVIPHG</sequence>
<evidence type="ECO:0000313" key="1">
    <source>
        <dbReference type="EMBL" id="CAF4474361.1"/>
    </source>
</evidence>
<dbReference type="EMBL" id="CAJOBI010075036">
    <property type="protein sequence ID" value="CAF4474361.1"/>
    <property type="molecule type" value="Genomic_DNA"/>
</dbReference>
<dbReference type="AlphaFoldDB" id="A0A8S2X1T2"/>
<gene>
    <name evidence="1" type="ORF">SMN809_LOCUS33746</name>
</gene>
<name>A0A8S2X1T2_9BILA</name>
<protein>
    <submittedName>
        <fullName evidence="1">Uncharacterized protein</fullName>
    </submittedName>
</protein>